<accession>Q7UYF2</accession>
<dbReference type="STRING" id="243090.RB663"/>
<keyword evidence="1" id="KW-0812">Transmembrane</keyword>
<name>Q7UYF2_RHOBA</name>
<evidence type="ECO:0000256" key="1">
    <source>
        <dbReference type="SAM" id="Phobius"/>
    </source>
</evidence>
<protein>
    <submittedName>
        <fullName evidence="2">Uncharacterized protein</fullName>
    </submittedName>
</protein>
<proteinExistence type="predicted"/>
<organism evidence="2 3">
    <name type="scientific">Rhodopirellula baltica (strain DSM 10527 / NCIMB 13988 / SH1)</name>
    <dbReference type="NCBI Taxonomy" id="243090"/>
    <lineage>
        <taxon>Bacteria</taxon>
        <taxon>Pseudomonadati</taxon>
        <taxon>Planctomycetota</taxon>
        <taxon>Planctomycetia</taxon>
        <taxon>Pirellulales</taxon>
        <taxon>Pirellulaceae</taxon>
        <taxon>Rhodopirellula</taxon>
    </lineage>
</organism>
<dbReference type="KEGG" id="rba:RB663"/>
<sequence length="79" mass="8824">MFSAGKQRSCVDMRDHAKLTKPIRTQPSCQRSTGARFARWLACSQFVAFNDGMAATLLGHVAVFIVILRRLQATEDARI</sequence>
<gene>
    <name evidence="2" type="ordered locus">RB663</name>
</gene>
<dbReference type="AlphaFoldDB" id="Q7UYF2"/>
<dbReference type="EnsemblBacteria" id="CAD71690">
    <property type="protein sequence ID" value="CAD71690"/>
    <property type="gene ID" value="RB663"/>
</dbReference>
<feature type="transmembrane region" description="Helical" evidence="1">
    <location>
        <begin position="46"/>
        <end position="68"/>
    </location>
</feature>
<keyword evidence="1" id="KW-0472">Membrane</keyword>
<dbReference type="Proteomes" id="UP000001025">
    <property type="component" value="Chromosome"/>
</dbReference>
<keyword evidence="3" id="KW-1185">Reference proteome</keyword>
<keyword evidence="1" id="KW-1133">Transmembrane helix</keyword>
<dbReference type="InParanoid" id="Q7UYF2"/>
<evidence type="ECO:0000313" key="3">
    <source>
        <dbReference type="Proteomes" id="UP000001025"/>
    </source>
</evidence>
<dbReference type="HOGENOM" id="CLU_2603640_0_0_0"/>
<dbReference type="EMBL" id="BX294134">
    <property type="protein sequence ID" value="CAD71690.1"/>
    <property type="molecule type" value="Genomic_DNA"/>
</dbReference>
<reference evidence="2 3" key="1">
    <citation type="journal article" date="2003" name="Proc. Natl. Acad. Sci. U.S.A.">
        <title>Complete genome sequence of the marine planctomycete Pirellula sp. strain 1.</title>
        <authorList>
            <person name="Gloeckner F.O."/>
            <person name="Kube M."/>
            <person name="Bauer M."/>
            <person name="Teeling H."/>
            <person name="Lombardot T."/>
            <person name="Ludwig W."/>
            <person name="Gade D."/>
            <person name="Beck A."/>
            <person name="Borzym K."/>
            <person name="Heitmann K."/>
            <person name="Rabus R."/>
            <person name="Schlesner H."/>
            <person name="Amann R."/>
            <person name="Reinhardt R."/>
        </authorList>
    </citation>
    <scope>NUCLEOTIDE SEQUENCE [LARGE SCALE GENOMIC DNA]</scope>
    <source>
        <strain evidence="3">DSM 10527 / NCIMB 13988 / SH1</strain>
    </source>
</reference>
<evidence type="ECO:0000313" key="2">
    <source>
        <dbReference type="EMBL" id="CAD71690.1"/>
    </source>
</evidence>